<dbReference type="RefSeq" id="WP_345505278.1">
    <property type="nucleotide sequence ID" value="NZ_BAABLO010000013.1"/>
</dbReference>
<accession>A0ABP8YRV6</accession>
<dbReference type="Proteomes" id="UP001500556">
    <property type="component" value="Unassembled WGS sequence"/>
</dbReference>
<organism evidence="2 3">
    <name type="scientific">Pedococcus ginsenosidimutans</name>
    <dbReference type="NCBI Taxonomy" id="490570"/>
    <lineage>
        <taxon>Bacteria</taxon>
        <taxon>Bacillati</taxon>
        <taxon>Actinomycetota</taxon>
        <taxon>Actinomycetes</taxon>
        <taxon>Micrococcales</taxon>
        <taxon>Intrasporangiaceae</taxon>
        <taxon>Pedococcus</taxon>
    </lineage>
</organism>
<evidence type="ECO:0000256" key="1">
    <source>
        <dbReference type="SAM" id="MobiDB-lite"/>
    </source>
</evidence>
<name>A0ABP8YRV6_9MICO</name>
<evidence type="ECO:0008006" key="4">
    <source>
        <dbReference type="Google" id="ProtNLM"/>
    </source>
</evidence>
<evidence type="ECO:0000313" key="3">
    <source>
        <dbReference type="Proteomes" id="UP001500556"/>
    </source>
</evidence>
<feature type="compositionally biased region" description="Low complexity" evidence="1">
    <location>
        <begin position="79"/>
        <end position="102"/>
    </location>
</feature>
<proteinExistence type="predicted"/>
<dbReference type="EMBL" id="BAABLO010000013">
    <property type="protein sequence ID" value="GAA4733564.1"/>
    <property type="molecule type" value="Genomic_DNA"/>
</dbReference>
<gene>
    <name evidence="2" type="ORF">GCM10025782_36320</name>
</gene>
<evidence type="ECO:0000313" key="2">
    <source>
        <dbReference type="EMBL" id="GAA4733564.1"/>
    </source>
</evidence>
<feature type="region of interest" description="Disordered" evidence="1">
    <location>
        <begin position="69"/>
        <end position="106"/>
    </location>
</feature>
<sequence length="139" mass="14356">MGVRRTTVHRAVGRRSSRQTWSCSLDPRILDFAKGKRTEFHVTTWAYDEVGNRAVTPMRAFVLDLRTAAAPEPAPSPSRPASAVPASVGSAAPAGTPAAAPELANTGSSTAPGVALALLLIAVGVGLTSASRRLLPTEG</sequence>
<protein>
    <recommendedName>
        <fullName evidence="4">Gram-positive cocci surface proteins LPxTG domain-containing protein</fullName>
    </recommendedName>
</protein>
<reference evidence="3" key="1">
    <citation type="journal article" date="2019" name="Int. J. Syst. Evol. Microbiol.">
        <title>The Global Catalogue of Microorganisms (GCM) 10K type strain sequencing project: providing services to taxonomists for standard genome sequencing and annotation.</title>
        <authorList>
            <consortium name="The Broad Institute Genomics Platform"/>
            <consortium name="The Broad Institute Genome Sequencing Center for Infectious Disease"/>
            <person name="Wu L."/>
            <person name="Ma J."/>
        </authorList>
    </citation>
    <scope>NUCLEOTIDE SEQUENCE [LARGE SCALE GENOMIC DNA]</scope>
    <source>
        <strain evidence="3">JCM 18961</strain>
    </source>
</reference>
<keyword evidence="3" id="KW-1185">Reference proteome</keyword>
<comment type="caution">
    <text evidence="2">The sequence shown here is derived from an EMBL/GenBank/DDBJ whole genome shotgun (WGS) entry which is preliminary data.</text>
</comment>